<feature type="domain" description="Methyl-accepting transducer" evidence="3">
    <location>
        <begin position="463"/>
        <end position="669"/>
    </location>
</feature>
<reference evidence="4 5" key="1">
    <citation type="submission" date="2024-07" db="EMBL/GenBank/DDBJ databases">
        <title>Uliginosibacterium paludis KCTC:42655.</title>
        <authorList>
            <person name="Kim M.K."/>
        </authorList>
    </citation>
    <scope>NUCLEOTIDE SEQUENCE [LARGE SCALE GENOMIC DNA]</scope>
    <source>
        <strain evidence="4 5">KCTC 42655</strain>
    </source>
</reference>
<dbReference type="SMART" id="SM01204">
    <property type="entry name" value="FIST_C"/>
    <property type="match status" value="1"/>
</dbReference>
<gene>
    <name evidence="4" type="ORF">ABVT11_02740</name>
</gene>
<organism evidence="4 5">
    <name type="scientific">Uliginosibacterium paludis</name>
    <dbReference type="NCBI Taxonomy" id="1615952"/>
    <lineage>
        <taxon>Bacteria</taxon>
        <taxon>Pseudomonadati</taxon>
        <taxon>Pseudomonadota</taxon>
        <taxon>Betaproteobacteria</taxon>
        <taxon>Rhodocyclales</taxon>
        <taxon>Zoogloeaceae</taxon>
        <taxon>Uliginosibacterium</taxon>
    </lineage>
</organism>
<dbReference type="PANTHER" id="PTHR32089:SF112">
    <property type="entry name" value="LYSOZYME-LIKE PROTEIN-RELATED"/>
    <property type="match status" value="1"/>
</dbReference>
<keyword evidence="1 2" id="KW-0807">Transducer</keyword>
<dbReference type="InterPro" id="IPR013702">
    <property type="entry name" value="FIST_domain_N"/>
</dbReference>
<dbReference type="EMBL" id="JBEWLZ010000001">
    <property type="protein sequence ID" value="MET1488730.1"/>
    <property type="molecule type" value="Genomic_DNA"/>
</dbReference>
<accession>A0ABV2CLE6</accession>
<evidence type="ECO:0000256" key="2">
    <source>
        <dbReference type="PROSITE-ProRule" id="PRU00284"/>
    </source>
</evidence>
<proteinExistence type="predicted"/>
<evidence type="ECO:0000313" key="5">
    <source>
        <dbReference type="Proteomes" id="UP001548590"/>
    </source>
</evidence>
<dbReference type="Pfam" id="PF00015">
    <property type="entry name" value="MCPsignal"/>
    <property type="match status" value="1"/>
</dbReference>
<dbReference type="InterPro" id="IPR004089">
    <property type="entry name" value="MCPsignal_dom"/>
</dbReference>
<dbReference type="PANTHER" id="PTHR32089">
    <property type="entry name" value="METHYL-ACCEPTING CHEMOTAXIS PROTEIN MCPB"/>
    <property type="match status" value="1"/>
</dbReference>
<dbReference type="Pfam" id="PF08495">
    <property type="entry name" value="FIST"/>
    <property type="match status" value="1"/>
</dbReference>
<comment type="caution">
    <text evidence="4">The sequence shown here is derived from an EMBL/GenBank/DDBJ whole genome shotgun (WGS) entry which is preliminary data.</text>
</comment>
<evidence type="ECO:0000256" key="1">
    <source>
        <dbReference type="ARBA" id="ARBA00023224"/>
    </source>
</evidence>
<protein>
    <submittedName>
        <fullName evidence="4">Methyl-accepting chemotaxis protein</fullName>
    </submittedName>
</protein>
<dbReference type="SUPFAM" id="SSF58104">
    <property type="entry name" value="Methyl-accepting chemotaxis protein (MCP) signaling domain"/>
    <property type="match status" value="1"/>
</dbReference>
<dbReference type="InterPro" id="IPR019494">
    <property type="entry name" value="FIST_C"/>
</dbReference>
<keyword evidence="5" id="KW-1185">Reference proteome</keyword>
<evidence type="ECO:0000259" key="3">
    <source>
        <dbReference type="PROSITE" id="PS50111"/>
    </source>
</evidence>
<sequence>MKLLRSRQETLGATVLAGTLSQVSTQLASLPGRPSFISGYVSPDLDINAAARAIQAAHGTLPVLLCSTAGELCGTGPNLYCPTEGARDHIVLHCFDDSLIERAEVFAIPLGCEDLRRGSIETGVRERVARIAESLRRQQVTIPIDYRDTFAYVMFDGLSSSESFFMEALYESGCFPCLFVGGSAGGKLDFKATWLHDGRNALQNHAVIAFLKMAPDARFGVFKSQNFEPANLSFHVIHASVEQRTISNVLAKDGRVVSLVDSLCEALHCEPQQLLDRLADYSFAIRVGKELFVRSVHSIDVEQRRMNFYCDVAPGEELLLVKRTSLVDSTRRDLQKFLQGKPATPAAAILNDCILRRLCNTRELPEMQSVLGGAQTAGFSTFGEILGLNLNQTLTAIFFFKLRKGESFRDDYVDNFVIHYSEFKAFFMRRQIGKLSGLSRLMGQLINNYKQQDYSIQLDAELFDGDMVTVAGDLNQLGHILQAAQQQRSDMSRRVEACVQELYASMQDLGQHVSDQERLAHSAGDTTNTLRQGAEQAAGNARRLADASSRIRGVVEVIQQIADQTNLLALNAAIEAARAGEMGRGFAVVADEVRKLAEKSRKSAGEIGLDIATLATNIGNVANEIEHQSKEVNTISSMLGEIMNLTDGTSSTAQQTRAIADTLKQMTEG</sequence>
<dbReference type="Gene3D" id="1.10.287.950">
    <property type="entry name" value="Methyl-accepting chemotaxis protein"/>
    <property type="match status" value="1"/>
</dbReference>
<dbReference type="CDD" id="cd11386">
    <property type="entry name" value="MCP_signal"/>
    <property type="match status" value="1"/>
</dbReference>
<dbReference type="Pfam" id="PF10442">
    <property type="entry name" value="FIST_C"/>
    <property type="match status" value="1"/>
</dbReference>
<dbReference type="SMART" id="SM00897">
    <property type="entry name" value="FIST"/>
    <property type="match status" value="1"/>
</dbReference>
<dbReference type="Proteomes" id="UP001548590">
    <property type="component" value="Unassembled WGS sequence"/>
</dbReference>
<dbReference type="SMART" id="SM00283">
    <property type="entry name" value="MA"/>
    <property type="match status" value="1"/>
</dbReference>
<dbReference type="PROSITE" id="PS50111">
    <property type="entry name" value="CHEMOTAXIS_TRANSDUC_2"/>
    <property type="match status" value="1"/>
</dbReference>
<evidence type="ECO:0000313" key="4">
    <source>
        <dbReference type="EMBL" id="MET1488730.1"/>
    </source>
</evidence>
<name>A0ABV2CLE6_9RHOO</name>